<reference evidence="2 3" key="1">
    <citation type="journal article" date="2023" name="Plants (Basel)">
        <title>Bridging the Gap: Combining Genomics and Transcriptomics Approaches to Understand Stylosanthes scabra, an Orphan Legume from the Brazilian Caatinga.</title>
        <authorList>
            <person name="Ferreira-Neto J.R.C."/>
            <person name="da Silva M.D."/>
            <person name="Binneck E."/>
            <person name="de Melo N.F."/>
            <person name="da Silva R.H."/>
            <person name="de Melo A.L.T.M."/>
            <person name="Pandolfi V."/>
            <person name="Bustamante F.O."/>
            <person name="Brasileiro-Vidal A.C."/>
            <person name="Benko-Iseppon A.M."/>
        </authorList>
    </citation>
    <scope>NUCLEOTIDE SEQUENCE [LARGE SCALE GENOMIC DNA]</scope>
    <source>
        <tissue evidence="2">Leaves</tissue>
    </source>
</reference>
<feature type="region of interest" description="Disordered" evidence="1">
    <location>
        <begin position="170"/>
        <end position="221"/>
    </location>
</feature>
<evidence type="ECO:0000256" key="1">
    <source>
        <dbReference type="SAM" id="MobiDB-lite"/>
    </source>
</evidence>
<dbReference type="Proteomes" id="UP001341840">
    <property type="component" value="Unassembled WGS sequence"/>
</dbReference>
<organism evidence="2 3">
    <name type="scientific">Stylosanthes scabra</name>
    <dbReference type="NCBI Taxonomy" id="79078"/>
    <lineage>
        <taxon>Eukaryota</taxon>
        <taxon>Viridiplantae</taxon>
        <taxon>Streptophyta</taxon>
        <taxon>Embryophyta</taxon>
        <taxon>Tracheophyta</taxon>
        <taxon>Spermatophyta</taxon>
        <taxon>Magnoliopsida</taxon>
        <taxon>eudicotyledons</taxon>
        <taxon>Gunneridae</taxon>
        <taxon>Pentapetalae</taxon>
        <taxon>rosids</taxon>
        <taxon>fabids</taxon>
        <taxon>Fabales</taxon>
        <taxon>Fabaceae</taxon>
        <taxon>Papilionoideae</taxon>
        <taxon>50 kb inversion clade</taxon>
        <taxon>dalbergioids sensu lato</taxon>
        <taxon>Dalbergieae</taxon>
        <taxon>Pterocarpus clade</taxon>
        <taxon>Stylosanthes</taxon>
    </lineage>
</organism>
<sequence>MRGGTGPFVVPHVEGLGTSHPHSKHSTLNHTLSLVLPPQLSCYGSTLTFGVIRLNQNAVVHERRDGVWFQSDSPVVFQHANISTMSELEAVFLYHLGGGFTEIRKVGYRYLQRQPGRRFVHLLVWLFNDEHVRITFGFHHRLMPQHVMDFLVEVSRIPVGLPVAATPVRIAEPPAPETEAAMGNSESEEDDSDYATSTASSSDAQEGGVGDAKTQPASCSR</sequence>
<protein>
    <submittedName>
        <fullName evidence="2">Uncharacterized protein</fullName>
    </submittedName>
</protein>
<feature type="compositionally biased region" description="Low complexity" evidence="1">
    <location>
        <begin position="194"/>
        <end position="204"/>
    </location>
</feature>
<evidence type="ECO:0000313" key="3">
    <source>
        <dbReference type="Proteomes" id="UP001341840"/>
    </source>
</evidence>
<comment type="caution">
    <text evidence="2">The sequence shown here is derived from an EMBL/GenBank/DDBJ whole genome shotgun (WGS) entry which is preliminary data.</text>
</comment>
<keyword evidence="3" id="KW-1185">Reference proteome</keyword>
<name>A0ABU6VWJ3_9FABA</name>
<dbReference type="EMBL" id="JASCZI010153588">
    <property type="protein sequence ID" value="MED6177501.1"/>
    <property type="molecule type" value="Genomic_DNA"/>
</dbReference>
<accession>A0ABU6VWJ3</accession>
<evidence type="ECO:0000313" key="2">
    <source>
        <dbReference type="EMBL" id="MED6177501.1"/>
    </source>
</evidence>
<proteinExistence type="predicted"/>
<gene>
    <name evidence="2" type="ORF">PIB30_098694</name>
</gene>